<dbReference type="Proteomes" id="UP000251889">
    <property type="component" value="Unassembled WGS sequence"/>
</dbReference>
<keyword evidence="1" id="KW-0805">Transcription regulation</keyword>
<dbReference type="SUPFAM" id="SSF47413">
    <property type="entry name" value="lambda repressor-like DNA-binding domains"/>
    <property type="match status" value="1"/>
</dbReference>
<evidence type="ECO:0000313" key="6">
    <source>
        <dbReference type="Proteomes" id="UP000251889"/>
    </source>
</evidence>
<dbReference type="EMBL" id="QMFY01000013">
    <property type="protein sequence ID" value="RAV99138.1"/>
    <property type="molecule type" value="Genomic_DNA"/>
</dbReference>
<dbReference type="SMART" id="SM00354">
    <property type="entry name" value="HTH_LACI"/>
    <property type="match status" value="1"/>
</dbReference>
<dbReference type="AlphaFoldDB" id="A0A364Y090"/>
<dbReference type="InterPro" id="IPR000843">
    <property type="entry name" value="HTH_LacI"/>
</dbReference>
<evidence type="ECO:0000256" key="2">
    <source>
        <dbReference type="ARBA" id="ARBA00023125"/>
    </source>
</evidence>
<comment type="caution">
    <text evidence="5">The sequence shown here is derived from an EMBL/GenBank/DDBJ whole genome shotgun (WGS) entry which is preliminary data.</text>
</comment>
<keyword evidence="3" id="KW-0804">Transcription</keyword>
<dbReference type="PROSITE" id="PS50932">
    <property type="entry name" value="HTH_LACI_2"/>
    <property type="match status" value="1"/>
</dbReference>
<dbReference type="Pfam" id="PF13377">
    <property type="entry name" value="Peripla_BP_3"/>
    <property type="match status" value="1"/>
</dbReference>
<evidence type="ECO:0000259" key="4">
    <source>
        <dbReference type="PROSITE" id="PS50932"/>
    </source>
</evidence>
<feature type="domain" description="HTH lacI-type" evidence="4">
    <location>
        <begin position="7"/>
        <end position="61"/>
    </location>
</feature>
<dbReference type="CDD" id="cd01392">
    <property type="entry name" value="HTH_LacI"/>
    <property type="match status" value="1"/>
</dbReference>
<name>A0A364Y090_9BACT</name>
<dbReference type="RefSeq" id="WP_112748950.1">
    <property type="nucleotide sequence ID" value="NZ_QMFY01000013.1"/>
</dbReference>
<dbReference type="SUPFAM" id="SSF53822">
    <property type="entry name" value="Periplasmic binding protein-like I"/>
    <property type="match status" value="1"/>
</dbReference>
<dbReference type="GO" id="GO:0000976">
    <property type="term" value="F:transcription cis-regulatory region binding"/>
    <property type="evidence" value="ECO:0007669"/>
    <property type="project" value="TreeGrafter"/>
</dbReference>
<dbReference type="CDD" id="cd06267">
    <property type="entry name" value="PBP1_LacI_sugar_binding-like"/>
    <property type="match status" value="1"/>
</dbReference>
<dbReference type="InterPro" id="IPR028082">
    <property type="entry name" value="Peripla_BP_I"/>
</dbReference>
<evidence type="ECO:0000313" key="5">
    <source>
        <dbReference type="EMBL" id="RAV99138.1"/>
    </source>
</evidence>
<sequence>MTTQKEVTIYDIAEALDLSPATVSRGLKDHPAIRKDTRKRIVEKARELGYQHNSFASNLRRNKTNTIGVIVPRLNSYFMSTVIAGMEKVANAGGYNLIISQSMESVDKEVANVKTLFNSRVDGFLVSLAYDTEDLSHFDMVLDKNIPLIFFDRVFEHPKCISIVIDNFKAAYEVTTHLISQGCKRIVHISANLKRNVYTDRLRGYKAALLDHNIPYDEKLVFFNNLSDQAGIEVSEAILKMEQRPDGIFSSNDACAVSCIRQLKLAGLKVPTDIAVAGFNNDPLSKVIEPNLTTVNYPGQEMGELAASTLIRRLDRLEGANLNTMVLRHDLIVRESSLKKG</sequence>
<keyword evidence="6" id="KW-1185">Reference proteome</keyword>
<proteinExistence type="predicted"/>
<dbReference type="PANTHER" id="PTHR30146:SF109">
    <property type="entry name" value="HTH-TYPE TRANSCRIPTIONAL REGULATOR GALS"/>
    <property type="match status" value="1"/>
</dbReference>
<dbReference type="GO" id="GO:0003700">
    <property type="term" value="F:DNA-binding transcription factor activity"/>
    <property type="evidence" value="ECO:0007669"/>
    <property type="project" value="TreeGrafter"/>
</dbReference>
<dbReference type="InterPro" id="IPR010982">
    <property type="entry name" value="Lambda_DNA-bd_dom_sf"/>
</dbReference>
<gene>
    <name evidence="5" type="ORF">DQQ10_20790</name>
</gene>
<keyword evidence="2" id="KW-0238">DNA-binding</keyword>
<dbReference type="OrthoDB" id="833520at2"/>
<protein>
    <submittedName>
        <fullName evidence="5">LacI family transcriptional regulator</fullName>
    </submittedName>
</protein>
<evidence type="ECO:0000256" key="1">
    <source>
        <dbReference type="ARBA" id="ARBA00023015"/>
    </source>
</evidence>
<dbReference type="Gene3D" id="3.40.50.2300">
    <property type="match status" value="2"/>
</dbReference>
<dbReference type="InterPro" id="IPR046335">
    <property type="entry name" value="LacI/GalR-like_sensor"/>
</dbReference>
<dbReference type="PANTHER" id="PTHR30146">
    <property type="entry name" value="LACI-RELATED TRANSCRIPTIONAL REPRESSOR"/>
    <property type="match status" value="1"/>
</dbReference>
<evidence type="ECO:0000256" key="3">
    <source>
        <dbReference type="ARBA" id="ARBA00023163"/>
    </source>
</evidence>
<accession>A0A364Y090</accession>
<dbReference type="Pfam" id="PF00356">
    <property type="entry name" value="LacI"/>
    <property type="match status" value="1"/>
</dbReference>
<reference evidence="5 6" key="1">
    <citation type="submission" date="2018-06" db="EMBL/GenBank/DDBJ databases">
        <title>Chryseolinea flavus sp. nov., a member of the phylum Bacteroidetes isolated from soil.</title>
        <authorList>
            <person name="Li Y."/>
            <person name="Wang J."/>
        </authorList>
    </citation>
    <scope>NUCLEOTIDE SEQUENCE [LARGE SCALE GENOMIC DNA]</scope>
    <source>
        <strain evidence="5 6">SDU1-6</strain>
    </source>
</reference>
<dbReference type="Gene3D" id="1.10.260.40">
    <property type="entry name" value="lambda repressor-like DNA-binding domains"/>
    <property type="match status" value="1"/>
</dbReference>
<organism evidence="5 6">
    <name type="scientific">Pseudochryseolinea flava</name>
    <dbReference type="NCBI Taxonomy" id="2059302"/>
    <lineage>
        <taxon>Bacteria</taxon>
        <taxon>Pseudomonadati</taxon>
        <taxon>Bacteroidota</taxon>
        <taxon>Cytophagia</taxon>
        <taxon>Cytophagales</taxon>
        <taxon>Fulvivirgaceae</taxon>
        <taxon>Pseudochryseolinea</taxon>
    </lineage>
</organism>